<gene>
    <name evidence="1" type="ORF">EVA_17094</name>
</gene>
<dbReference type="EMBL" id="AMCI01006168">
    <property type="protein sequence ID" value="EJW94795.1"/>
    <property type="molecule type" value="Genomic_DNA"/>
</dbReference>
<comment type="caution">
    <text evidence="1">The sequence shown here is derived from an EMBL/GenBank/DDBJ whole genome shotgun (WGS) entry which is preliminary data.</text>
</comment>
<dbReference type="AlphaFoldDB" id="J9C4P7"/>
<protein>
    <submittedName>
        <fullName evidence="1">Uncharacterized protein</fullName>
    </submittedName>
</protein>
<accession>J9C4P7</accession>
<proteinExistence type="predicted"/>
<name>J9C4P7_9ZZZZ</name>
<evidence type="ECO:0000313" key="1">
    <source>
        <dbReference type="EMBL" id="EJW94795.1"/>
    </source>
</evidence>
<organism evidence="1">
    <name type="scientific">gut metagenome</name>
    <dbReference type="NCBI Taxonomy" id="749906"/>
    <lineage>
        <taxon>unclassified sequences</taxon>
        <taxon>metagenomes</taxon>
        <taxon>organismal metagenomes</taxon>
    </lineage>
</organism>
<feature type="non-terminal residue" evidence="1">
    <location>
        <position position="290"/>
    </location>
</feature>
<sequence length="290" mass="33417">MASIEFVFNNHNETRAVTDEAALRQEEGNVDDLIYAIFQDGICKRMEHVALKESASGSLSTGTSPDQCYTVQNIPIDWLNAQTEIFAVANADATLREHLMNGTYTIADDNAFLQQKVNNQIDSLARSKVYDLLIKNNYQSESVPTDGKLHYLPASAGHHTNTTWKLDQAYKFKNYKEFCEKKRMFALQPTITNIYQDITIDLQCRLICYQEKKFNEEKTNLKKQEDTNHAIRDYWKANKGFQRYFLWRATEHTSDLNKTARESQTAQQPQPLMAGYFALKDDYPSEIKVP</sequence>
<reference evidence="1" key="1">
    <citation type="journal article" date="2012" name="PLoS ONE">
        <title>Gene sets for utilization of primary and secondary nutrition supplies in the distal gut of endangered iberian lynx.</title>
        <authorList>
            <person name="Alcaide M."/>
            <person name="Messina E."/>
            <person name="Richter M."/>
            <person name="Bargiela R."/>
            <person name="Peplies J."/>
            <person name="Huws S.A."/>
            <person name="Newbold C.J."/>
            <person name="Golyshin P.N."/>
            <person name="Simon M.A."/>
            <person name="Lopez G."/>
            <person name="Yakimov M.M."/>
            <person name="Ferrer M."/>
        </authorList>
    </citation>
    <scope>NUCLEOTIDE SEQUENCE</scope>
</reference>